<dbReference type="GO" id="GO:0019213">
    <property type="term" value="F:deacetylase activity"/>
    <property type="evidence" value="ECO:0007669"/>
    <property type="project" value="TreeGrafter"/>
</dbReference>
<dbReference type="PANTHER" id="PTHR31609:SF1">
    <property type="entry name" value="CARBOHYDRATE DEACETYLASE"/>
    <property type="match status" value="1"/>
</dbReference>
<keyword evidence="2" id="KW-0479">Metal-binding</keyword>
<dbReference type="GO" id="GO:0016787">
    <property type="term" value="F:hydrolase activity"/>
    <property type="evidence" value="ECO:0007669"/>
    <property type="project" value="UniProtKB-KW"/>
</dbReference>
<dbReference type="InterPro" id="IPR011330">
    <property type="entry name" value="Glyco_hydro/deAcase_b/a-brl"/>
</dbReference>
<name>A0A6J4I858_9BACT</name>
<sequence>MKKLLLLILLLGFDILPGLTQTRKKDKAKPTGPVQLLIRCDDVGMCHSVNMATEQLIKTGLPISASVMFACPWYQEAVEILKQHPDVAVGIHLTLGSEWKNYRWGPISGAKEVPTLVDKNGLFWPTPGDLLKNNPSVAEIEQEFRAQIERALNSGMG</sequence>
<dbReference type="GO" id="GO:0046872">
    <property type="term" value="F:metal ion binding"/>
    <property type="evidence" value="ECO:0007669"/>
    <property type="project" value="UniProtKB-KW"/>
</dbReference>
<evidence type="ECO:0000256" key="3">
    <source>
        <dbReference type="ARBA" id="ARBA00022801"/>
    </source>
</evidence>
<keyword evidence="4" id="KW-0460">Magnesium</keyword>
<dbReference type="GO" id="GO:0005975">
    <property type="term" value="P:carbohydrate metabolic process"/>
    <property type="evidence" value="ECO:0007669"/>
    <property type="project" value="InterPro"/>
</dbReference>
<dbReference type="InterPro" id="IPR006879">
    <property type="entry name" value="YdjC-like"/>
</dbReference>
<keyword evidence="5" id="KW-0119">Carbohydrate metabolism</keyword>
<gene>
    <name evidence="6" type="ORF">AVDCRST_MAG95-1604</name>
</gene>
<dbReference type="EMBL" id="CADCTJ010000503">
    <property type="protein sequence ID" value="CAA9245085.1"/>
    <property type="molecule type" value="Genomic_DNA"/>
</dbReference>
<dbReference type="AlphaFoldDB" id="A0A6J4I858"/>
<keyword evidence="3" id="KW-0378">Hydrolase</keyword>
<comment type="cofactor">
    <cofactor evidence="1">
        <name>Mg(2+)</name>
        <dbReference type="ChEBI" id="CHEBI:18420"/>
    </cofactor>
</comment>
<feature type="non-terminal residue" evidence="6">
    <location>
        <position position="157"/>
    </location>
</feature>
<evidence type="ECO:0000256" key="4">
    <source>
        <dbReference type="ARBA" id="ARBA00022842"/>
    </source>
</evidence>
<dbReference type="Pfam" id="PF04794">
    <property type="entry name" value="YdjC"/>
    <property type="match status" value="1"/>
</dbReference>
<dbReference type="SUPFAM" id="SSF88713">
    <property type="entry name" value="Glycoside hydrolase/deacetylase"/>
    <property type="match status" value="1"/>
</dbReference>
<dbReference type="Gene3D" id="3.20.20.370">
    <property type="entry name" value="Glycoside hydrolase/deacetylase"/>
    <property type="match status" value="1"/>
</dbReference>
<evidence type="ECO:0000256" key="1">
    <source>
        <dbReference type="ARBA" id="ARBA00001946"/>
    </source>
</evidence>
<accession>A0A6J4I858</accession>
<evidence type="ECO:0000256" key="2">
    <source>
        <dbReference type="ARBA" id="ARBA00022723"/>
    </source>
</evidence>
<protein>
    <recommendedName>
        <fullName evidence="7">ChbG/HpnK family deacetylase</fullName>
    </recommendedName>
</protein>
<organism evidence="6">
    <name type="scientific">uncultured Adhaeribacter sp</name>
    <dbReference type="NCBI Taxonomy" id="448109"/>
    <lineage>
        <taxon>Bacteria</taxon>
        <taxon>Pseudomonadati</taxon>
        <taxon>Bacteroidota</taxon>
        <taxon>Cytophagia</taxon>
        <taxon>Cytophagales</taxon>
        <taxon>Hymenobacteraceae</taxon>
        <taxon>Adhaeribacter</taxon>
        <taxon>environmental samples</taxon>
    </lineage>
</organism>
<evidence type="ECO:0008006" key="7">
    <source>
        <dbReference type="Google" id="ProtNLM"/>
    </source>
</evidence>
<evidence type="ECO:0000313" key="6">
    <source>
        <dbReference type="EMBL" id="CAA9245085.1"/>
    </source>
</evidence>
<dbReference type="PANTHER" id="PTHR31609">
    <property type="entry name" value="YDJC DEACETYLASE FAMILY MEMBER"/>
    <property type="match status" value="1"/>
</dbReference>
<proteinExistence type="predicted"/>
<reference evidence="6" key="1">
    <citation type="submission" date="2020-02" db="EMBL/GenBank/DDBJ databases">
        <authorList>
            <person name="Meier V. D."/>
        </authorList>
    </citation>
    <scope>NUCLEOTIDE SEQUENCE</scope>
    <source>
        <strain evidence="6">AVDCRST_MAG95</strain>
    </source>
</reference>
<evidence type="ECO:0000256" key="5">
    <source>
        <dbReference type="ARBA" id="ARBA00023277"/>
    </source>
</evidence>